<proteinExistence type="predicted"/>
<evidence type="ECO:0000313" key="2">
    <source>
        <dbReference type="EnsemblMetazoa" id="CJA40351c.1"/>
    </source>
</evidence>
<name>A0A8R1ENR3_CAEJA</name>
<keyword evidence="1" id="KW-0175">Coiled coil</keyword>
<evidence type="ECO:0000313" key="3">
    <source>
        <dbReference type="Proteomes" id="UP000005237"/>
    </source>
</evidence>
<dbReference type="EnsemblMetazoa" id="CJA40351c.1">
    <property type="protein sequence ID" value="CJA40351c.1"/>
    <property type="gene ID" value="WBGene00216199"/>
</dbReference>
<reference evidence="2" key="2">
    <citation type="submission" date="2022-06" db="UniProtKB">
        <authorList>
            <consortium name="EnsemblMetazoa"/>
        </authorList>
    </citation>
    <scope>IDENTIFICATION</scope>
    <source>
        <strain evidence="2">DF5081</strain>
    </source>
</reference>
<protein>
    <submittedName>
        <fullName evidence="2">Uncharacterized protein</fullName>
    </submittedName>
</protein>
<keyword evidence="3" id="KW-1185">Reference proteome</keyword>
<dbReference type="Proteomes" id="UP000005237">
    <property type="component" value="Unassembled WGS sequence"/>
</dbReference>
<organism evidence="2 3">
    <name type="scientific">Caenorhabditis japonica</name>
    <dbReference type="NCBI Taxonomy" id="281687"/>
    <lineage>
        <taxon>Eukaryota</taxon>
        <taxon>Metazoa</taxon>
        <taxon>Ecdysozoa</taxon>
        <taxon>Nematoda</taxon>
        <taxon>Chromadorea</taxon>
        <taxon>Rhabditida</taxon>
        <taxon>Rhabditina</taxon>
        <taxon>Rhabditomorpha</taxon>
        <taxon>Rhabditoidea</taxon>
        <taxon>Rhabditidae</taxon>
        <taxon>Peloderinae</taxon>
        <taxon>Caenorhabditis</taxon>
    </lineage>
</organism>
<sequence length="187" mass="21063">MTSENGRSGVDNVAQQAAVNKLVAPKVTKYYSVGMSVTGPIKRVLRNTIEATNERLKESNELINTCAENSTPKGDAELDDLLRHRESLKKALIDLQYLPIFVESKLEIPQFLQEPNADTHSIEMRQLLVDSEVDHKMSVVRSTIGMIETELTAKGKTFSIEAVEHDPFEDSFKRAEEMNEKKLKKLC</sequence>
<reference evidence="3" key="1">
    <citation type="submission" date="2010-08" db="EMBL/GenBank/DDBJ databases">
        <authorList>
            <consortium name="Caenorhabditis japonica Sequencing Consortium"/>
            <person name="Wilson R.K."/>
        </authorList>
    </citation>
    <scope>NUCLEOTIDE SEQUENCE [LARGE SCALE GENOMIC DNA]</scope>
    <source>
        <strain evidence="3">DF5081</strain>
    </source>
</reference>
<evidence type="ECO:0000256" key="1">
    <source>
        <dbReference type="SAM" id="Coils"/>
    </source>
</evidence>
<accession>A0A8R1ENR3</accession>
<feature type="coiled-coil region" evidence="1">
    <location>
        <begin position="42"/>
        <end position="69"/>
    </location>
</feature>
<dbReference type="AlphaFoldDB" id="A0A8R1ENR3"/>